<dbReference type="GO" id="GO:0050664">
    <property type="term" value="F:oxidoreductase activity, acting on NAD(P)H, oxygen as acceptor"/>
    <property type="evidence" value="ECO:0000318"/>
    <property type="project" value="GO_Central"/>
</dbReference>
<evidence type="ECO:0000313" key="4">
    <source>
        <dbReference type="EMBL" id="KIS71548.1"/>
    </source>
</evidence>
<dbReference type="RefSeq" id="XP_011387309.1">
    <property type="nucleotide sequence ID" value="XM_011389007.1"/>
</dbReference>
<dbReference type="CDD" id="cd05259">
    <property type="entry name" value="PCBER_SDR_a"/>
    <property type="match status" value="1"/>
</dbReference>
<reference evidence="4 5" key="1">
    <citation type="journal article" date="2006" name="Nature">
        <title>Insights from the genome of the biotrophic fungal plant pathogen Ustilago maydis.</title>
        <authorList>
            <person name="Kamper J."/>
            <person name="Kahmann R."/>
            <person name="Bolker M."/>
            <person name="Ma L.J."/>
            <person name="Brefort T."/>
            <person name="Saville B.J."/>
            <person name="Banuett F."/>
            <person name="Kronstad J.W."/>
            <person name="Gold S.E."/>
            <person name="Muller O."/>
            <person name="Perlin M.H."/>
            <person name="Wosten H.A."/>
            <person name="de Vries R."/>
            <person name="Ruiz-Herrera J."/>
            <person name="Reynaga-Pena C.G."/>
            <person name="Snetselaar K."/>
            <person name="McCann M."/>
            <person name="Perez-Martin J."/>
            <person name="Feldbrugge M."/>
            <person name="Basse C.W."/>
            <person name="Steinberg G."/>
            <person name="Ibeas J.I."/>
            <person name="Holloman W."/>
            <person name="Guzman P."/>
            <person name="Farman M."/>
            <person name="Stajich J.E."/>
            <person name="Sentandreu R."/>
            <person name="Gonzalez-Prieto J.M."/>
            <person name="Kennell J.C."/>
            <person name="Molina L."/>
            <person name="Schirawski J."/>
            <person name="Mendoza-Mendoza A."/>
            <person name="Greilinger D."/>
            <person name="Munch K."/>
            <person name="Rossel N."/>
            <person name="Scherer M."/>
            <person name="Vranes M."/>
            <person name="Ladendorf O."/>
            <person name="Vincon V."/>
            <person name="Fuchs U."/>
            <person name="Sandrock B."/>
            <person name="Meng S."/>
            <person name="Ho E.C."/>
            <person name="Cahill M.J."/>
            <person name="Boyce K.J."/>
            <person name="Klose J."/>
            <person name="Klosterman S.J."/>
            <person name="Deelstra H.J."/>
            <person name="Ortiz-Castellanos L."/>
            <person name="Li W."/>
            <person name="Sanchez-Alonso P."/>
            <person name="Schreier P.H."/>
            <person name="Hauser-Hahn I."/>
            <person name="Vaupel M."/>
            <person name="Koopmann E."/>
            <person name="Friedrich G."/>
            <person name="Voss H."/>
            <person name="Schluter T."/>
            <person name="Margolis J."/>
            <person name="Platt D."/>
            <person name="Swimmer C."/>
            <person name="Gnirke A."/>
            <person name="Chen F."/>
            <person name="Vysotskaia V."/>
            <person name="Mannhaupt G."/>
            <person name="Guldener U."/>
            <person name="Munsterkotter M."/>
            <person name="Haase D."/>
            <person name="Oesterheld M."/>
            <person name="Mewes H.W."/>
            <person name="Mauceli E.W."/>
            <person name="DeCaprio D."/>
            <person name="Wade C.M."/>
            <person name="Butler J."/>
            <person name="Young S."/>
            <person name="Jaffe D.B."/>
            <person name="Calvo S."/>
            <person name="Nusbaum C."/>
            <person name="Galagan J."/>
            <person name="Birren B.W."/>
        </authorList>
    </citation>
    <scope>NUCLEOTIDE SEQUENCE [LARGE SCALE GENOMIC DNA]</scope>
    <source>
        <strain evidence="5">DSM 14603 / FGSC 9021 / UM521</strain>
    </source>
</reference>
<accession>A0A0D1CZ76</accession>
<dbReference type="VEuPathDB" id="FungiDB:UMAG_01441"/>
<dbReference type="Gene3D" id="3.40.50.720">
    <property type="entry name" value="NAD(P)-binding Rossmann-like Domain"/>
    <property type="match status" value="1"/>
</dbReference>
<feature type="domain" description="NmrA-like" evidence="3">
    <location>
        <begin position="5"/>
        <end position="255"/>
    </location>
</feature>
<evidence type="ECO:0000256" key="2">
    <source>
        <dbReference type="ARBA" id="ARBA00023002"/>
    </source>
</evidence>
<keyword evidence="1" id="KW-0521">NADP</keyword>
<dbReference type="STRING" id="237631.A0A0D1CZ76"/>
<dbReference type="InParanoid" id="A0A0D1CZ76"/>
<dbReference type="EMBL" id="CM003141">
    <property type="protein sequence ID" value="KIS71548.1"/>
    <property type="molecule type" value="Genomic_DNA"/>
</dbReference>
<keyword evidence="2" id="KW-0560">Oxidoreductase</keyword>
<sequence length="304" mass="33784">MSRPKSILILGAGELGDQIVLNLANHQARADTEIVLLLRPSTIETQDEAKKARIAKYRQSKVSIIPGDVAAATQSELTALFKPFDIVIGCTGMEMPPGTQTKIARAALDAGIPKFFPWQFGLDYDVIQRNTKHDLFAEQVAIRDLLRAQKQTQWVIVSTGMFLSFLFRKDFGLVDLENAKFTAIGSWDNTLTVTAVEDIGNVIAELIFVTPQENGVVYISGDSISMDRLANIVQDKLGRNVERSLKSVDQLEQELANDPTNQMRMYRITFASGLGTHWDHENTYTARRGLSTISVAQWAAKNLK</sequence>
<dbReference type="GeneID" id="23562464"/>
<dbReference type="GO" id="GO:0009807">
    <property type="term" value="P:lignan biosynthetic process"/>
    <property type="evidence" value="ECO:0000318"/>
    <property type="project" value="GO_Central"/>
</dbReference>
<dbReference type="InterPro" id="IPR045312">
    <property type="entry name" value="PCBER-like"/>
</dbReference>
<name>A0A0D1CZ76_MYCMD</name>
<organism evidence="4 5">
    <name type="scientific">Mycosarcoma maydis</name>
    <name type="common">Corn smut fungus</name>
    <name type="synonym">Ustilago maydis</name>
    <dbReference type="NCBI Taxonomy" id="5270"/>
    <lineage>
        <taxon>Eukaryota</taxon>
        <taxon>Fungi</taxon>
        <taxon>Dikarya</taxon>
        <taxon>Basidiomycota</taxon>
        <taxon>Ustilaginomycotina</taxon>
        <taxon>Ustilaginomycetes</taxon>
        <taxon>Ustilaginales</taxon>
        <taxon>Ustilaginaceae</taxon>
        <taxon>Mycosarcoma</taxon>
    </lineage>
</organism>
<gene>
    <name evidence="4" type="ORF">UMAG_01441</name>
</gene>
<evidence type="ECO:0000259" key="3">
    <source>
        <dbReference type="Pfam" id="PF05368"/>
    </source>
</evidence>
<dbReference type="Pfam" id="PF05368">
    <property type="entry name" value="NmrA"/>
    <property type="match status" value="1"/>
</dbReference>
<dbReference type="OMA" id="ISCTGFA"/>
<dbReference type="AlphaFoldDB" id="A0A0D1CZ76"/>
<proteinExistence type="predicted"/>
<dbReference type="InterPro" id="IPR051609">
    <property type="entry name" value="NmrA/Isoflavone_reductase-like"/>
</dbReference>
<dbReference type="eggNOG" id="ENOG502QPPB">
    <property type="taxonomic scope" value="Eukaryota"/>
</dbReference>
<dbReference type="PANTHER" id="PTHR47706:SF6">
    <property type="entry name" value="NMRA-LIKE FAMILY PROTEIN (AFU_ORTHOLOGUE AFUA_6G00280)"/>
    <property type="match status" value="1"/>
</dbReference>
<dbReference type="Proteomes" id="UP000000561">
    <property type="component" value="Chromosome 2"/>
</dbReference>
<dbReference type="Gene3D" id="3.90.25.10">
    <property type="entry name" value="UDP-galactose 4-epimerase, domain 1"/>
    <property type="match status" value="1"/>
</dbReference>
<dbReference type="KEGG" id="uma:UMAG_01441"/>
<dbReference type="OrthoDB" id="5283654at2759"/>
<dbReference type="InterPro" id="IPR008030">
    <property type="entry name" value="NmrA-like"/>
</dbReference>
<dbReference type="SUPFAM" id="SSF51735">
    <property type="entry name" value="NAD(P)-binding Rossmann-fold domains"/>
    <property type="match status" value="1"/>
</dbReference>
<keyword evidence="5" id="KW-1185">Reference proteome</keyword>
<evidence type="ECO:0000256" key="1">
    <source>
        <dbReference type="ARBA" id="ARBA00022857"/>
    </source>
</evidence>
<dbReference type="PANTHER" id="PTHR47706">
    <property type="entry name" value="NMRA-LIKE FAMILY PROTEIN"/>
    <property type="match status" value="1"/>
</dbReference>
<dbReference type="InterPro" id="IPR036291">
    <property type="entry name" value="NAD(P)-bd_dom_sf"/>
</dbReference>
<evidence type="ECO:0000313" key="5">
    <source>
        <dbReference type="Proteomes" id="UP000000561"/>
    </source>
</evidence>
<protein>
    <recommendedName>
        <fullName evidence="3">NmrA-like domain-containing protein</fullName>
    </recommendedName>
</protein>